<gene>
    <name evidence="3" type="ORF">FOL47_006402</name>
</gene>
<dbReference type="OrthoDB" id="419198at2759"/>
<dbReference type="EMBL" id="JAAPAO010000357">
    <property type="protein sequence ID" value="KAF4662072.1"/>
    <property type="molecule type" value="Genomic_DNA"/>
</dbReference>
<feature type="domain" description="LicD/FKTN/FKRP nucleotidyltransferase" evidence="2">
    <location>
        <begin position="100"/>
        <end position="136"/>
    </location>
</feature>
<dbReference type="InterPro" id="IPR007074">
    <property type="entry name" value="LicD/FKTN/FKRP_NTP_transf"/>
</dbReference>
<feature type="chain" id="PRO_5029767346" description="LicD/FKTN/FKRP nucleotidyltransferase domain-containing protein" evidence="1">
    <location>
        <begin position="17"/>
        <end position="346"/>
    </location>
</feature>
<dbReference type="InterPro" id="IPR052942">
    <property type="entry name" value="LPS_cholinephosphotransferase"/>
</dbReference>
<dbReference type="PANTHER" id="PTHR43404">
    <property type="entry name" value="LIPOPOLYSACCHARIDE CHOLINEPHOSPHOTRANSFERASE LICD"/>
    <property type="match status" value="1"/>
</dbReference>
<reference evidence="3 4" key="1">
    <citation type="submission" date="2020-04" db="EMBL/GenBank/DDBJ databases">
        <title>Perkinsus chesapeaki whole genome sequence.</title>
        <authorList>
            <person name="Bogema D.R."/>
        </authorList>
    </citation>
    <scope>NUCLEOTIDE SEQUENCE [LARGE SCALE GENOMIC DNA]</scope>
    <source>
        <strain evidence="3">ATCC PRA-425</strain>
    </source>
</reference>
<dbReference type="GO" id="GO:0009100">
    <property type="term" value="P:glycoprotein metabolic process"/>
    <property type="evidence" value="ECO:0007669"/>
    <property type="project" value="UniProtKB-ARBA"/>
</dbReference>
<dbReference type="PANTHER" id="PTHR43404:SF1">
    <property type="entry name" value="MNN4P"/>
    <property type="match status" value="1"/>
</dbReference>
<dbReference type="Proteomes" id="UP000591131">
    <property type="component" value="Unassembled WGS sequence"/>
</dbReference>
<evidence type="ECO:0000313" key="3">
    <source>
        <dbReference type="EMBL" id="KAF4662072.1"/>
    </source>
</evidence>
<evidence type="ECO:0000256" key="1">
    <source>
        <dbReference type="SAM" id="SignalP"/>
    </source>
</evidence>
<comment type="caution">
    <text evidence="3">The sequence shown here is derived from an EMBL/GenBank/DDBJ whole genome shotgun (WGS) entry which is preliminary data.</text>
</comment>
<dbReference type="AlphaFoldDB" id="A0A7J6LRZ8"/>
<feature type="non-terminal residue" evidence="3">
    <location>
        <position position="346"/>
    </location>
</feature>
<name>A0A7J6LRZ8_PERCH</name>
<evidence type="ECO:0000313" key="4">
    <source>
        <dbReference type="Proteomes" id="UP000591131"/>
    </source>
</evidence>
<feature type="signal peptide" evidence="1">
    <location>
        <begin position="1"/>
        <end position="16"/>
    </location>
</feature>
<organism evidence="3 4">
    <name type="scientific">Perkinsus chesapeaki</name>
    <name type="common">Clam parasite</name>
    <name type="synonym">Perkinsus andrewsi</name>
    <dbReference type="NCBI Taxonomy" id="330153"/>
    <lineage>
        <taxon>Eukaryota</taxon>
        <taxon>Sar</taxon>
        <taxon>Alveolata</taxon>
        <taxon>Perkinsozoa</taxon>
        <taxon>Perkinsea</taxon>
        <taxon>Perkinsida</taxon>
        <taxon>Perkinsidae</taxon>
        <taxon>Perkinsus</taxon>
    </lineage>
</organism>
<protein>
    <recommendedName>
        <fullName evidence="2">LicD/FKTN/FKRP nucleotidyltransferase domain-containing protein</fullName>
    </recommendedName>
</protein>
<accession>A0A7J6LRZ8</accession>
<evidence type="ECO:0000259" key="2">
    <source>
        <dbReference type="Pfam" id="PF04991"/>
    </source>
</evidence>
<sequence>MVLSLFLSSILIAVSASSHLFIRVYPERYPISAPDEHLFLCPEEVLSEIDLSGWPRNEVTLNGTLCSSSEEVLDFADNRVFFECLAEVVNITTHALDSIGVDATISDGTLLGWYRHHKGFVPWDVDGDISIMKSDCRKSFEKHSSPDHKNIASLVQELMPKDQLYEVYGIKIGVGSGLEEDEWEDCENPEFRVFHRLNGTACHVDIFQEMQSTDPEEPCTKCPGYLDGKVTVCRYPDTTNCGFRDDILPITWDRLSWADCKVPSRPARTLEHQIGGDPEFRNLQRVPGNYKYGKQILVVGRPVDDLGKEIIIAQKNTSSSPPPASASLGAGTVYTPYHDFLNTNHK</sequence>
<proteinExistence type="predicted"/>
<keyword evidence="4" id="KW-1185">Reference proteome</keyword>
<keyword evidence="1" id="KW-0732">Signal</keyword>
<dbReference type="Pfam" id="PF04991">
    <property type="entry name" value="LicD"/>
    <property type="match status" value="1"/>
</dbReference>